<gene>
    <name evidence="1" type="ORF">GCM10022384_33930</name>
</gene>
<organism evidence="1 2">
    <name type="scientific">Streptomyces marokkonensis</name>
    <dbReference type="NCBI Taxonomy" id="324855"/>
    <lineage>
        <taxon>Bacteria</taxon>
        <taxon>Bacillati</taxon>
        <taxon>Actinomycetota</taxon>
        <taxon>Actinomycetes</taxon>
        <taxon>Kitasatosporales</taxon>
        <taxon>Streptomycetaceae</taxon>
        <taxon>Streptomyces</taxon>
    </lineage>
</organism>
<dbReference type="EMBL" id="BAABCQ010000059">
    <property type="protein sequence ID" value="GAA3982163.1"/>
    <property type="molecule type" value="Genomic_DNA"/>
</dbReference>
<accession>A0ABP7QGV0</accession>
<keyword evidence="2" id="KW-1185">Reference proteome</keyword>
<comment type="caution">
    <text evidence="1">The sequence shown here is derived from an EMBL/GenBank/DDBJ whole genome shotgun (WGS) entry which is preliminary data.</text>
</comment>
<evidence type="ECO:0000313" key="2">
    <source>
        <dbReference type="Proteomes" id="UP001500034"/>
    </source>
</evidence>
<name>A0ABP7QGV0_9ACTN</name>
<evidence type="ECO:0000313" key="1">
    <source>
        <dbReference type="EMBL" id="GAA3982163.1"/>
    </source>
</evidence>
<protein>
    <submittedName>
        <fullName evidence="1">Uncharacterized protein</fullName>
    </submittedName>
</protein>
<reference evidence="2" key="1">
    <citation type="journal article" date="2019" name="Int. J. Syst. Evol. Microbiol.">
        <title>The Global Catalogue of Microorganisms (GCM) 10K type strain sequencing project: providing services to taxonomists for standard genome sequencing and annotation.</title>
        <authorList>
            <consortium name="The Broad Institute Genomics Platform"/>
            <consortium name="The Broad Institute Genome Sequencing Center for Infectious Disease"/>
            <person name="Wu L."/>
            <person name="Ma J."/>
        </authorList>
    </citation>
    <scope>NUCLEOTIDE SEQUENCE [LARGE SCALE GENOMIC DNA]</scope>
    <source>
        <strain evidence="2">JCM 17027</strain>
    </source>
</reference>
<sequence length="59" mass="5987">MGQLVVVRPEFAAEPPKARTLAPGAAVMPLAGPAALVTAVAPDGLRLRRLLEEGLASLG</sequence>
<proteinExistence type="predicted"/>
<dbReference type="Proteomes" id="UP001500034">
    <property type="component" value="Unassembled WGS sequence"/>
</dbReference>